<dbReference type="Proteomes" id="UP000192738">
    <property type="component" value="Unassembled WGS sequence"/>
</dbReference>
<gene>
    <name evidence="1" type="ORF">SAMN04488500_107176</name>
</gene>
<name>A0A1W2BGU0_9FIRM</name>
<sequence>MIIKSKNIIIINERQGDKKMVAKCMKCGKVFNVDGTVLKPIGDGGYLECCPKCGSTNVYYTDCFSSEEENSWRDD</sequence>
<dbReference type="EMBL" id="FWXI01000007">
    <property type="protein sequence ID" value="SMC72215.1"/>
    <property type="molecule type" value="Genomic_DNA"/>
</dbReference>
<evidence type="ECO:0000313" key="2">
    <source>
        <dbReference type="Proteomes" id="UP000192738"/>
    </source>
</evidence>
<protein>
    <submittedName>
        <fullName evidence="1">Uncharacterized protein</fullName>
    </submittedName>
</protein>
<keyword evidence="2" id="KW-1185">Reference proteome</keyword>
<accession>A0A1W2BGU0</accession>
<dbReference type="RefSeq" id="WP_084575681.1">
    <property type="nucleotide sequence ID" value="NZ_FWXI01000007.1"/>
</dbReference>
<reference evidence="1 2" key="1">
    <citation type="submission" date="2017-04" db="EMBL/GenBank/DDBJ databases">
        <authorList>
            <person name="Afonso C.L."/>
            <person name="Miller P.J."/>
            <person name="Scott M.A."/>
            <person name="Spackman E."/>
            <person name="Goraichik I."/>
            <person name="Dimitrov K.M."/>
            <person name="Suarez D.L."/>
            <person name="Swayne D.E."/>
        </authorList>
    </citation>
    <scope>NUCLEOTIDE SEQUENCE [LARGE SCALE GENOMIC DNA]</scope>
    <source>
        <strain evidence="1 2">DSM 5090</strain>
    </source>
</reference>
<dbReference type="STRING" id="112901.SAMN04488500_107176"/>
<evidence type="ECO:0000313" key="1">
    <source>
        <dbReference type="EMBL" id="SMC72215.1"/>
    </source>
</evidence>
<organism evidence="1 2">
    <name type="scientific">Sporomusa malonica</name>
    <dbReference type="NCBI Taxonomy" id="112901"/>
    <lineage>
        <taxon>Bacteria</taxon>
        <taxon>Bacillati</taxon>
        <taxon>Bacillota</taxon>
        <taxon>Negativicutes</taxon>
        <taxon>Selenomonadales</taxon>
        <taxon>Sporomusaceae</taxon>
        <taxon>Sporomusa</taxon>
    </lineage>
</organism>
<proteinExistence type="predicted"/>
<dbReference type="AlphaFoldDB" id="A0A1W2BGU0"/>